<dbReference type="AlphaFoldDB" id="A0A150IQC1"/>
<evidence type="ECO:0000313" key="2">
    <source>
        <dbReference type="Proteomes" id="UP000075578"/>
    </source>
</evidence>
<evidence type="ECO:0000313" key="1">
    <source>
        <dbReference type="EMBL" id="KYC47216.1"/>
    </source>
</evidence>
<dbReference type="Proteomes" id="UP000075578">
    <property type="component" value="Unassembled WGS sequence"/>
</dbReference>
<accession>A0A150IQC1</accession>
<proteinExistence type="predicted"/>
<protein>
    <submittedName>
        <fullName evidence="1">Uncharacterized protein</fullName>
    </submittedName>
</protein>
<organism evidence="1 2">
    <name type="scientific">Candidatus Methanofastidiosum methylothiophilum</name>
    <dbReference type="NCBI Taxonomy" id="1705564"/>
    <lineage>
        <taxon>Archaea</taxon>
        <taxon>Methanobacteriati</taxon>
        <taxon>Methanobacteriota</taxon>
        <taxon>Stenosarchaea group</taxon>
        <taxon>Candidatus Methanofastidiosia</taxon>
        <taxon>Candidatus Methanofastidiosales</taxon>
        <taxon>Candidatus Methanofastidiosaceae</taxon>
        <taxon>Candidatus Methanofastidiosum</taxon>
    </lineage>
</organism>
<dbReference type="EMBL" id="LNGD01000164">
    <property type="protein sequence ID" value="KYC47216.1"/>
    <property type="molecule type" value="Genomic_DNA"/>
</dbReference>
<sequence>MVEISSVIAASAGKTLIEKIFKQVANRSTSIDKILSEDFNIRGRDMIIECPESLQKYSLTFESKKKFLLPNKKRIRLGPVRRVNIRPIQSLKPIFNAITFLDDGFEINLDCLEPGETYILDLEYIISDPNFIDSLVYKKVAQETPHNGVQDYWMAAQLKHLKVLQQDFGYVDLRDIDFSVDVSIYQDIKMKIPRIFGEKIETIIRLTQPIGHNLLNK</sequence>
<comment type="caution">
    <text evidence="1">The sequence shown here is derived from an EMBL/GenBank/DDBJ whole genome shotgun (WGS) entry which is preliminary data.</text>
</comment>
<name>A0A150IQC1_9EURY</name>
<reference evidence="1 2" key="1">
    <citation type="journal article" date="2016" name="ISME J.">
        <title>Chasing the elusive Euryarchaeota class WSA2: genomes reveal a uniquely fastidious methyl-reducing methanogen.</title>
        <authorList>
            <person name="Nobu M.K."/>
            <person name="Narihiro T."/>
            <person name="Kuroda K."/>
            <person name="Mei R."/>
            <person name="Liu W.T."/>
        </authorList>
    </citation>
    <scope>NUCLEOTIDE SEQUENCE [LARGE SCALE GENOMIC DNA]</scope>
    <source>
        <strain evidence="1">U1lsi0528_Bin089</strain>
    </source>
</reference>
<gene>
    <name evidence="1" type="ORF">AMQ74_01705</name>
</gene>